<keyword evidence="1" id="KW-0862">Zinc</keyword>
<dbReference type="Proteomes" id="UP000639403">
    <property type="component" value="Unassembled WGS sequence"/>
</dbReference>
<dbReference type="InterPro" id="IPR041078">
    <property type="entry name" value="Plavaka"/>
</dbReference>
<dbReference type="PROSITE" id="PS00028">
    <property type="entry name" value="ZINC_FINGER_C2H2_1"/>
    <property type="match status" value="1"/>
</dbReference>
<comment type="caution">
    <text evidence="3">The sequence shown here is derived from an EMBL/GenBank/DDBJ whole genome shotgun (WGS) entry which is preliminary data.</text>
</comment>
<evidence type="ECO:0000256" key="1">
    <source>
        <dbReference type="PROSITE-ProRule" id="PRU00042"/>
    </source>
</evidence>
<protein>
    <recommendedName>
        <fullName evidence="2">C2H2-type domain-containing protein</fullName>
    </recommendedName>
</protein>
<proteinExistence type="predicted"/>
<gene>
    <name evidence="3" type="ORF">IEO21_04129</name>
</gene>
<accession>A0A8H7P4J0</accession>
<organism evidence="3 4">
    <name type="scientific">Rhodonia placenta</name>
    <dbReference type="NCBI Taxonomy" id="104341"/>
    <lineage>
        <taxon>Eukaryota</taxon>
        <taxon>Fungi</taxon>
        <taxon>Dikarya</taxon>
        <taxon>Basidiomycota</taxon>
        <taxon>Agaricomycotina</taxon>
        <taxon>Agaricomycetes</taxon>
        <taxon>Polyporales</taxon>
        <taxon>Adustoporiaceae</taxon>
        <taxon>Rhodonia</taxon>
    </lineage>
</organism>
<evidence type="ECO:0000259" key="2">
    <source>
        <dbReference type="PROSITE" id="PS50157"/>
    </source>
</evidence>
<dbReference type="PROSITE" id="PS50157">
    <property type="entry name" value="ZINC_FINGER_C2H2_2"/>
    <property type="match status" value="1"/>
</dbReference>
<name>A0A8H7P4J0_9APHY</name>
<dbReference type="GO" id="GO:0008270">
    <property type="term" value="F:zinc ion binding"/>
    <property type="evidence" value="ECO:0007669"/>
    <property type="project" value="UniProtKB-KW"/>
</dbReference>
<evidence type="ECO:0000313" key="4">
    <source>
        <dbReference type="Proteomes" id="UP000639403"/>
    </source>
</evidence>
<feature type="domain" description="C2H2-type" evidence="2">
    <location>
        <begin position="5"/>
        <end position="28"/>
    </location>
</feature>
<dbReference type="InterPro" id="IPR013087">
    <property type="entry name" value="Znf_C2H2_type"/>
</dbReference>
<dbReference type="AlphaFoldDB" id="A0A8H7P4J0"/>
<keyword evidence="1" id="KW-0479">Metal-binding</keyword>
<reference evidence="3" key="2">
    <citation type="journal article" name="Front. Microbiol.">
        <title>Degradative Capacity of Two Strains of Rhodonia placenta: From Phenotype to Genotype.</title>
        <authorList>
            <person name="Kolle M."/>
            <person name="Horta M.A.C."/>
            <person name="Nowrousian M."/>
            <person name="Ohm R.A."/>
            <person name="Benz J.P."/>
            <person name="Pilgard A."/>
        </authorList>
    </citation>
    <scope>NUCLEOTIDE SEQUENCE</scope>
    <source>
        <strain evidence="3">FPRL280</strain>
    </source>
</reference>
<sequence length="313" mass="35519">MDRHLQCYQCSRWFRNRSGLTQHLNSRHVRFPSPAQAEINALADGVDAGQQEEEVVENTTSRRFKQKHPYLTAQPCDADGKLLPPNTAPLPWSLRPADDWTPYTSRAAFELTEFLFRHVQMSKSDINTLMDLWAASMLPYGSQPPFDSVENMYSTIDATELGDAPWESFVGEYTGPQPDDDVPSWMSTKYHIWKRDVRTVLHHLLGNPTFDGEIDLVPYRDFDADGERQFVNVMSADWAYRQADKIAEDPTTHGAMFAPILLGSDKTTVSVATGQNEYYPLYLSLGNITNRTRRAHRNAVVIIAFLAIPKCTC</sequence>
<keyword evidence="1" id="KW-0863">Zinc-finger</keyword>
<dbReference type="EMBL" id="JADOXO010000058">
    <property type="protein sequence ID" value="KAF9816376.1"/>
    <property type="molecule type" value="Genomic_DNA"/>
</dbReference>
<evidence type="ECO:0000313" key="3">
    <source>
        <dbReference type="EMBL" id="KAF9816376.1"/>
    </source>
</evidence>
<reference evidence="3" key="1">
    <citation type="submission" date="2020-11" db="EMBL/GenBank/DDBJ databases">
        <authorList>
            <person name="Koelle M."/>
            <person name="Horta M.A.C."/>
            <person name="Nowrousian M."/>
            <person name="Ohm R.A."/>
            <person name="Benz P."/>
            <person name="Pilgard A."/>
        </authorList>
    </citation>
    <scope>NUCLEOTIDE SEQUENCE</scope>
    <source>
        <strain evidence="3">FPRL280</strain>
    </source>
</reference>
<dbReference type="Pfam" id="PF18759">
    <property type="entry name" value="Plavaka"/>
    <property type="match status" value="1"/>
</dbReference>